<evidence type="ECO:0000259" key="1">
    <source>
        <dbReference type="Pfam" id="PF03017"/>
    </source>
</evidence>
<dbReference type="Proteomes" id="UP000525078">
    <property type="component" value="Unassembled WGS sequence"/>
</dbReference>
<reference evidence="2 3" key="1">
    <citation type="journal article" date="2020" name="bioRxiv">
        <title>Sequence and annotation of 42 cannabis genomes reveals extensive copy number variation in cannabinoid synthesis and pathogen resistance genes.</title>
        <authorList>
            <person name="Mckernan K.J."/>
            <person name="Helbert Y."/>
            <person name="Kane L.T."/>
            <person name="Ebling H."/>
            <person name="Zhang L."/>
            <person name="Liu B."/>
            <person name="Eaton Z."/>
            <person name="Mclaughlin S."/>
            <person name="Kingan S."/>
            <person name="Baybayan P."/>
            <person name="Concepcion G."/>
            <person name="Jordan M."/>
            <person name="Riva A."/>
            <person name="Barbazuk W."/>
            <person name="Harkins T."/>
        </authorList>
    </citation>
    <scope>NUCLEOTIDE SEQUENCE [LARGE SCALE GENOMIC DNA]</scope>
    <source>
        <strain evidence="3">cv. Jamaican Lion 4</strain>
        <tissue evidence="2">Leaf</tissue>
    </source>
</reference>
<dbReference type="InterPro" id="IPR004264">
    <property type="entry name" value="Transposase_23"/>
</dbReference>
<name>A0A7J6EJV4_CANSA</name>
<protein>
    <recommendedName>
        <fullName evidence="1">Transposase Tnp1/En/Spm-like domain-containing protein</fullName>
    </recommendedName>
</protein>
<dbReference type="Pfam" id="PF03017">
    <property type="entry name" value="Transposase_23"/>
    <property type="match status" value="1"/>
</dbReference>
<organism evidence="2 3">
    <name type="scientific">Cannabis sativa</name>
    <name type="common">Hemp</name>
    <name type="synonym">Marijuana</name>
    <dbReference type="NCBI Taxonomy" id="3483"/>
    <lineage>
        <taxon>Eukaryota</taxon>
        <taxon>Viridiplantae</taxon>
        <taxon>Streptophyta</taxon>
        <taxon>Embryophyta</taxon>
        <taxon>Tracheophyta</taxon>
        <taxon>Spermatophyta</taxon>
        <taxon>Magnoliopsida</taxon>
        <taxon>eudicotyledons</taxon>
        <taxon>Gunneridae</taxon>
        <taxon>Pentapetalae</taxon>
        <taxon>rosids</taxon>
        <taxon>fabids</taxon>
        <taxon>Rosales</taxon>
        <taxon>Cannabaceae</taxon>
        <taxon>Cannabis</taxon>
    </lineage>
</organism>
<sequence length="89" mass="10197">MFDCESHLRLLITMTMPLLHNWLHSSKEVGGKELEDHFSEVVVQVCINSDEELIRPYGQCKTICEVVGASIAWPTTFLVSRKLNNFMTQ</sequence>
<accession>A0A7J6EJV4</accession>
<evidence type="ECO:0000313" key="3">
    <source>
        <dbReference type="Proteomes" id="UP000525078"/>
    </source>
</evidence>
<dbReference type="EMBL" id="JAATIP010000223">
    <property type="protein sequence ID" value="KAF4358626.1"/>
    <property type="molecule type" value="Genomic_DNA"/>
</dbReference>
<comment type="caution">
    <text evidence="2">The sequence shown here is derived from an EMBL/GenBank/DDBJ whole genome shotgun (WGS) entry which is preliminary data.</text>
</comment>
<proteinExistence type="predicted"/>
<dbReference type="AlphaFoldDB" id="A0A7J6EJV4"/>
<feature type="domain" description="Transposase Tnp1/En/Spm-like" evidence="1">
    <location>
        <begin position="29"/>
        <end position="65"/>
    </location>
</feature>
<gene>
    <name evidence="2" type="ORF">F8388_012145</name>
</gene>
<evidence type="ECO:0000313" key="2">
    <source>
        <dbReference type="EMBL" id="KAF4358626.1"/>
    </source>
</evidence>